<evidence type="ECO:0000256" key="1">
    <source>
        <dbReference type="PROSITE-ProRule" id="PRU00047"/>
    </source>
</evidence>
<accession>A0A699IFU3</accession>
<keyword evidence="1" id="KW-0862">Zinc</keyword>
<evidence type="ECO:0000256" key="2">
    <source>
        <dbReference type="SAM" id="MobiDB-lite"/>
    </source>
</evidence>
<keyword evidence="1" id="KW-0479">Metal-binding</keyword>
<dbReference type="Pfam" id="PF00098">
    <property type="entry name" value="zf-CCHC"/>
    <property type="match status" value="1"/>
</dbReference>
<feature type="region of interest" description="Disordered" evidence="2">
    <location>
        <begin position="261"/>
        <end position="302"/>
    </location>
</feature>
<dbReference type="Gene3D" id="4.10.60.10">
    <property type="entry name" value="Zinc finger, CCHC-type"/>
    <property type="match status" value="1"/>
</dbReference>
<dbReference type="PROSITE" id="PS50158">
    <property type="entry name" value="ZF_CCHC"/>
    <property type="match status" value="1"/>
</dbReference>
<evidence type="ECO:0000313" key="4">
    <source>
        <dbReference type="EMBL" id="GEZ50852.1"/>
    </source>
</evidence>
<keyword evidence="1" id="KW-0863">Zinc-finger</keyword>
<dbReference type="GO" id="GO:0003676">
    <property type="term" value="F:nucleic acid binding"/>
    <property type="evidence" value="ECO:0007669"/>
    <property type="project" value="InterPro"/>
</dbReference>
<dbReference type="InterPro" id="IPR036875">
    <property type="entry name" value="Znf_CCHC_sf"/>
</dbReference>
<name>A0A699IFU3_TANCI</name>
<gene>
    <name evidence="4" type="ORF">Tci_522825</name>
</gene>
<organism evidence="4">
    <name type="scientific">Tanacetum cinerariifolium</name>
    <name type="common">Dalmatian daisy</name>
    <name type="synonym">Chrysanthemum cinerariifolium</name>
    <dbReference type="NCBI Taxonomy" id="118510"/>
    <lineage>
        <taxon>Eukaryota</taxon>
        <taxon>Viridiplantae</taxon>
        <taxon>Streptophyta</taxon>
        <taxon>Embryophyta</taxon>
        <taxon>Tracheophyta</taxon>
        <taxon>Spermatophyta</taxon>
        <taxon>Magnoliopsida</taxon>
        <taxon>eudicotyledons</taxon>
        <taxon>Gunneridae</taxon>
        <taxon>Pentapetalae</taxon>
        <taxon>asterids</taxon>
        <taxon>campanulids</taxon>
        <taxon>Asterales</taxon>
        <taxon>Asteraceae</taxon>
        <taxon>Asteroideae</taxon>
        <taxon>Anthemideae</taxon>
        <taxon>Anthemidinae</taxon>
        <taxon>Tanacetum</taxon>
    </lineage>
</organism>
<feature type="domain" description="CCHC-type" evidence="3">
    <location>
        <begin position="198"/>
        <end position="212"/>
    </location>
</feature>
<reference evidence="4" key="1">
    <citation type="journal article" date="2019" name="Sci. Rep.">
        <title>Draft genome of Tanacetum cinerariifolium, the natural source of mosquito coil.</title>
        <authorList>
            <person name="Yamashiro T."/>
            <person name="Shiraishi A."/>
            <person name="Satake H."/>
            <person name="Nakayama K."/>
        </authorList>
    </citation>
    <scope>NUCLEOTIDE SEQUENCE</scope>
</reference>
<protein>
    <recommendedName>
        <fullName evidence="3">CCHC-type domain-containing protein</fullName>
    </recommendedName>
</protein>
<dbReference type="EMBL" id="BKCJ010287527">
    <property type="protein sequence ID" value="GEZ50852.1"/>
    <property type="molecule type" value="Genomic_DNA"/>
</dbReference>
<dbReference type="GO" id="GO:0008270">
    <property type="term" value="F:zinc ion binding"/>
    <property type="evidence" value="ECO:0007669"/>
    <property type="project" value="UniProtKB-KW"/>
</dbReference>
<dbReference type="SMART" id="SM00343">
    <property type="entry name" value="ZnF_C2HC"/>
    <property type="match status" value="1"/>
</dbReference>
<dbReference type="AlphaFoldDB" id="A0A699IFU3"/>
<comment type="caution">
    <text evidence="4">The sequence shown here is derived from an EMBL/GenBank/DDBJ whole genome shotgun (WGS) entry which is preliminary data.</text>
</comment>
<proteinExistence type="predicted"/>
<dbReference type="SUPFAM" id="SSF57756">
    <property type="entry name" value="Retrovirus zinc finger-like domains"/>
    <property type="match status" value="1"/>
</dbReference>
<evidence type="ECO:0000259" key="3">
    <source>
        <dbReference type="PROSITE" id="PS50158"/>
    </source>
</evidence>
<dbReference type="InterPro" id="IPR001878">
    <property type="entry name" value="Znf_CCHC"/>
</dbReference>
<sequence>MFFQIIPHISSHILKWNSNTSIAKIKDQEKSLSSEKKPRKVRKKEALTIVVEVLKPQLLLQLKKKRHKEEVKGTSSSNTNIQNVAFVLSNSTSGTNGAVNTAHGVSTTSTQVNVVNSTKIDNLSDDVIYSFFVSQPDSPQIDNEDLQQIHPDDLEYMDLRWQMAMLTIKAKRFLKNTGRKFSMNGNETIGFDKSKVECYNCYKRGHFAKECRAPRSQDTKHKESIRRTVPIETPATSALVSCNGLGVFDNEPIVSEPTVKKPAVKTSEDKPKVVRNNSCPPLIKESISDSEDEADSRPKIEKKNVKPSFAKIEFVKS</sequence>